<protein>
    <submittedName>
        <fullName evidence="3">Uncharacterized protein</fullName>
    </submittedName>
</protein>
<evidence type="ECO:0000256" key="1">
    <source>
        <dbReference type="SAM" id="MobiDB-lite"/>
    </source>
</evidence>
<dbReference type="EMBL" id="AMBO01000391">
    <property type="protein sequence ID" value="EKC98301.1"/>
    <property type="molecule type" value="Genomic_DNA"/>
</dbReference>
<dbReference type="AlphaFoldDB" id="K1VGU3"/>
<keyword evidence="4" id="KW-1185">Reference proteome</keyword>
<dbReference type="Proteomes" id="UP000006757">
    <property type="component" value="Unassembled WGS sequence"/>
</dbReference>
<feature type="signal peptide" evidence="2">
    <location>
        <begin position="1"/>
        <end position="18"/>
    </location>
</feature>
<sequence length="256" mass="27168">MKFQLITAVLASAAFVAAAPANNNALVGDDSDLAGTSKAGDYVVISKREACGEGRPCFGINRDDACSTQLRGGLSYHVTPHRPLPYLLSPSQQVSTTSRSPTDHPGHGPTPRALKELERSWTVPLFMTLGTTIETRAIHAVARVRDVASMREARAAATLDPALRDFRVEGNVLARRREQVVGLLGKGRRQIDVAHIREQCTTGASTRRRRSGPVLMAGGTVGTGVSELGGRRGATSASARVHAILLVARFVGLSLG</sequence>
<keyword evidence="2" id="KW-0732">Signal</keyword>
<evidence type="ECO:0000313" key="3">
    <source>
        <dbReference type="EMBL" id="EKC98301.1"/>
    </source>
</evidence>
<organism evidence="3 4">
    <name type="scientific">Trichosporon asahii var. asahii (strain CBS 8904)</name>
    <name type="common">Yeast</name>
    <dbReference type="NCBI Taxonomy" id="1220162"/>
    <lineage>
        <taxon>Eukaryota</taxon>
        <taxon>Fungi</taxon>
        <taxon>Dikarya</taxon>
        <taxon>Basidiomycota</taxon>
        <taxon>Agaricomycotina</taxon>
        <taxon>Tremellomycetes</taxon>
        <taxon>Trichosporonales</taxon>
        <taxon>Trichosporonaceae</taxon>
        <taxon>Trichosporon</taxon>
    </lineage>
</organism>
<comment type="caution">
    <text evidence="3">The sequence shown here is derived from an EMBL/GenBank/DDBJ whole genome shotgun (WGS) entry which is preliminary data.</text>
</comment>
<evidence type="ECO:0000313" key="4">
    <source>
        <dbReference type="Proteomes" id="UP000006757"/>
    </source>
</evidence>
<feature type="region of interest" description="Disordered" evidence="1">
    <location>
        <begin position="83"/>
        <end position="113"/>
    </location>
</feature>
<dbReference type="InParanoid" id="K1VGU3"/>
<evidence type="ECO:0000256" key="2">
    <source>
        <dbReference type="SAM" id="SignalP"/>
    </source>
</evidence>
<accession>K1VGU3</accession>
<dbReference type="HOGENOM" id="CLU_1086612_0_0_1"/>
<name>K1VGU3_TRIAC</name>
<feature type="chain" id="PRO_5003854139" evidence="2">
    <location>
        <begin position="19"/>
        <end position="256"/>
    </location>
</feature>
<gene>
    <name evidence="3" type="ORF">A1Q2_07315</name>
</gene>
<reference evidence="3 4" key="1">
    <citation type="journal article" date="2012" name="Eukaryot. Cell">
        <title>Genome sequence of the Trichosporon asahii environmental strain CBS 8904.</title>
        <authorList>
            <person name="Yang R.Y."/>
            <person name="Li H.T."/>
            <person name="Zhu H."/>
            <person name="Zhou G.P."/>
            <person name="Wang M."/>
            <person name="Wang L."/>
        </authorList>
    </citation>
    <scope>NUCLEOTIDE SEQUENCE [LARGE SCALE GENOMIC DNA]</scope>
    <source>
        <strain evidence="3 4">CBS 8904</strain>
    </source>
</reference>
<feature type="compositionally biased region" description="Polar residues" evidence="1">
    <location>
        <begin position="89"/>
        <end position="100"/>
    </location>
</feature>
<proteinExistence type="predicted"/>